<reference evidence="2 3" key="1">
    <citation type="submission" date="2015-10" db="EMBL/GenBank/DDBJ databases">
        <title>Draft genome sequence of Streptomyces griseoruber DSM 40281, type strain for the species Streptomyces griseoruber.</title>
        <authorList>
            <person name="Ruckert C."/>
            <person name="Winkler A."/>
            <person name="Kalinowski J."/>
            <person name="Kampfer P."/>
            <person name="Glaeser S."/>
        </authorList>
    </citation>
    <scope>NUCLEOTIDE SEQUENCE [LARGE SCALE GENOMIC DNA]</scope>
    <source>
        <strain evidence="2 3">DSM 40281</strain>
    </source>
</reference>
<accession>A0A101STW9</accession>
<gene>
    <name evidence="2" type="ORF">AQJ64_27340</name>
</gene>
<name>A0A101STW9_9ACTN</name>
<proteinExistence type="predicted"/>
<sequence length="89" mass="9520">MPTYIWQKSSYCGQGESCVHVASTAQKSSYCQEGDACVHISTAPHPHAIHLTESADPAQAVLSATPTAFAALLRTLGRNPDGRRPRPCL</sequence>
<dbReference type="RefSeq" id="WP_059203069.1">
    <property type="nucleotide sequence ID" value="NZ_JBIRTR010000022.1"/>
</dbReference>
<dbReference type="Proteomes" id="UP000052982">
    <property type="component" value="Unassembled WGS sequence"/>
</dbReference>
<dbReference type="EMBL" id="LMWW01000045">
    <property type="protein sequence ID" value="KUN80124.1"/>
    <property type="molecule type" value="Genomic_DNA"/>
</dbReference>
<protein>
    <recommendedName>
        <fullName evidence="1">DUF397 domain-containing protein</fullName>
    </recommendedName>
</protein>
<dbReference type="Pfam" id="PF04149">
    <property type="entry name" value="DUF397"/>
    <property type="match status" value="1"/>
</dbReference>
<comment type="caution">
    <text evidence="2">The sequence shown here is derived from an EMBL/GenBank/DDBJ whole genome shotgun (WGS) entry which is preliminary data.</text>
</comment>
<evidence type="ECO:0000313" key="3">
    <source>
        <dbReference type="Proteomes" id="UP000052982"/>
    </source>
</evidence>
<organism evidence="2 3">
    <name type="scientific">Streptomyces griseoruber</name>
    <dbReference type="NCBI Taxonomy" id="1943"/>
    <lineage>
        <taxon>Bacteria</taxon>
        <taxon>Bacillati</taxon>
        <taxon>Actinomycetota</taxon>
        <taxon>Actinomycetes</taxon>
        <taxon>Kitasatosporales</taxon>
        <taxon>Streptomycetaceae</taxon>
        <taxon>Streptomyces</taxon>
    </lineage>
</organism>
<dbReference type="STRING" id="1943.AQJ64_27340"/>
<dbReference type="InterPro" id="IPR007278">
    <property type="entry name" value="DUF397"/>
</dbReference>
<evidence type="ECO:0000259" key="1">
    <source>
        <dbReference type="Pfam" id="PF04149"/>
    </source>
</evidence>
<dbReference type="OrthoDB" id="4324620at2"/>
<feature type="domain" description="DUF397" evidence="1">
    <location>
        <begin position="26"/>
        <end position="75"/>
    </location>
</feature>
<keyword evidence="3" id="KW-1185">Reference proteome</keyword>
<dbReference type="AlphaFoldDB" id="A0A101STW9"/>
<evidence type="ECO:0000313" key="2">
    <source>
        <dbReference type="EMBL" id="KUN80124.1"/>
    </source>
</evidence>